<comment type="subcellular location">
    <subcellularLocation>
        <location evidence="1">Membrane</location>
        <topology evidence="1">Single-pass membrane protein</topology>
    </subcellularLocation>
</comment>
<keyword evidence="3" id="KW-0812">Transmembrane</keyword>
<dbReference type="Pfam" id="PF03743">
    <property type="entry name" value="TrbI"/>
    <property type="match status" value="1"/>
</dbReference>
<dbReference type="InterPro" id="IPR042217">
    <property type="entry name" value="T4SS_VirB10/TrbI"/>
</dbReference>
<evidence type="ECO:0000256" key="3">
    <source>
        <dbReference type="ARBA" id="ARBA00022692"/>
    </source>
</evidence>
<dbReference type="Gene3D" id="2.40.128.260">
    <property type="entry name" value="Type IV secretion system, VirB10/TraB/TrbI"/>
    <property type="match status" value="1"/>
</dbReference>
<dbReference type="AlphaFoldDB" id="A0AAD3NXJ6"/>
<gene>
    <name evidence="6" type="ORF">GCM10017635_12760</name>
</gene>
<comment type="similarity">
    <text evidence="2">Belongs to the TrbI/VirB10 family.</text>
</comment>
<comment type="caution">
    <text evidence="6">The sequence shown here is derived from an EMBL/GenBank/DDBJ whole genome shotgun (WGS) entry which is preliminary data.</text>
</comment>
<evidence type="ECO:0000256" key="1">
    <source>
        <dbReference type="ARBA" id="ARBA00004167"/>
    </source>
</evidence>
<sequence>MPCLWRTVLAGALVTGIKSDLPGDVIATVAEPVYDTATGRFLLIPQGLSVVRTFGSDRGLD</sequence>
<evidence type="ECO:0000313" key="7">
    <source>
        <dbReference type="Proteomes" id="UP001143349"/>
    </source>
</evidence>
<dbReference type="InterPro" id="IPR005498">
    <property type="entry name" value="T4SS_VirB10/TraB/TrbI"/>
</dbReference>
<evidence type="ECO:0000256" key="4">
    <source>
        <dbReference type="ARBA" id="ARBA00022989"/>
    </source>
</evidence>
<dbReference type="GO" id="GO:0016020">
    <property type="term" value="C:membrane"/>
    <property type="evidence" value="ECO:0007669"/>
    <property type="project" value="UniProtKB-SubCell"/>
</dbReference>
<dbReference type="EMBL" id="BSFH01000023">
    <property type="protein sequence ID" value="GLK63805.1"/>
    <property type="molecule type" value="Genomic_DNA"/>
</dbReference>
<evidence type="ECO:0000256" key="5">
    <source>
        <dbReference type="ARBA" id="ARBA00023136"/>
    </source>
</evidence>
<reference evidence="6" key="2">
    <citation type="submission" date="2023-01" db="EMBL/GenBank/DDBJ databases">
        <authorList>
            <person name="Sun Q."/>
            <person name="Evtushenko L."/>
        </authorList>
    </citation>
    <scope>NUCLEOTIDE SEQUENCE</scope>
    <source>
        <strain evidence="6">VKM B-2222</strain>
    </source>
</reference>
<accession>A0AAD3NXJ6</accession>
<protein>
    <submittedName>
        <fullName evidence="6">Uncharacterized protein</fullName>
    </submittedName>
</protein>
<keyword evidence="5" id="KW-0472">Membrane</keyword>
<keyword evidence="7" id="KW-1185">Reference proteome</keyword>
<dbReference type="Proteomes" id="UP001143349">
    <property type="component" value="Unassembled WGS sequence"/>
</dbReference>
<organism evidence="6 7">
    <name type="scientific">Paracoccus kondratievae</name>
    <dbReference type="NCBI Taxonomy" id="135740"/>
    <lineage>
        <taxon>Bacteria</taxon>
        <taxon>Pseudomonadati</taxon>
        <taxon>Pseudomonadota</taxon>
        <taxon>Alphaproteobacteria</taxon>
        <taxon>Rhodobacterales</taxon>
        <taxon>Paracoccaceae</taxon>
        <taxon>Paracoccus</taxon>
    </lineage>
</organism>
<reference evidence="6" key="1">
    <citation type="journal article" date="2014" name="Int. J. Syst. Evol. Microbiol.">
        <title>Complete genome sequence of Corynebacterium casei LMG S-19264T (=DSM 44701T), isolated from a smear-ripened cheese.</title>
        <authorList>
            <consortium name="US DOE Joint Genome Institute (JGI-PGF)"/>
            <person name="Walter F."/>
            <person name="Albersmeier A."/>
            <person name="Kalinowski J."/>
            <person name="Ruckert C."/>
        </authorList>
    </citation>
    <scope>NUCLEOTIDE SEQUENCE</scope>
    <source>
        <strain evidence="6">VKM B-2222</strain>
    </source>
</reference>
<evidence type="ECO:0000256" key="2">
    <source>
        <dbReference type="ARBA" id="ARBA00010265"/>
    </source>
</evidence>
<evidence type="ECO:0000313" key="6">
    <source>
        <dbReference type="EMBL" id="GLK63805.1"/>
    </source>
</evidence>
<proteinExistence type="inferred from homology"/>
<keyword evidence="4" id="KW-1133">Transmembrane helix</keyword>
<name>A0AAD3NXJ6_9RHOB</name>